<dbReference type="AlphaFoldDB" id="A0A318MCR7"/>
<evidence type="ECO:0000313" key="1">
    <source>
        <dbReference type="EMBL" id="PXY85768.1"/>
    </source>
</evidence>
<name>A0A318MCR7_9BIFI</name>
<gene>
    <name evidence="1" type="ORF">DKK75_00925</name>
</gene>
<accession>A0A318MCR7</accession>
<organism evidence="1 2">
    <name type="scientific">Bifidobacterium asteroides</name>
    <dbReference type="NCBI Taxonomy" id="1684"/>
    <lineage>
        <taxon>Bacteria</taxon>
        <taxon>Bacillati</taxon>
        <taxon>Actinomycetota</taxon>
        <taxon>Actinomycetes</taxon>
        <taxon>Bifidobacteriales</taxon>
        <taxon>Bifidobacteriaceae</taxon>
        <taxon>Bifidobacterium</taxon>
    </lineage>
</organism>
<reference evidence="1 2" key="1">
    <citation type="submission" date="2018-05" db="EMBL/GenBank/DDBJ databases">
        <title>Reference genomes for bee gut microbiota database.</title>
        <authorList>
            <person name="Ellegaard K.M."/>
        </authorList>
    </citation>
    <scope>NUCLEOTIDE SEQUENCE [LARGE SCALE GENOMIC DNA]</scope>
    <source>
        <strain evidence="1 2">ESL0200</strain>
    </source>
</reference>
<proteinExistence type="predicted"/>
<comment type="caution">
    <text evidence="1">The sequence shown here is derived from an EMBL/GenBank/DDBJ whole genome shotgun (WGS) entry which is preliminary data.</text>
</comment>
<dbReference type="EMBL" id="QGLL01000001">
    <property type="protein sequence ID" value="PXY85768.1"/>
    <property type="molecule type" value="Genomic_DNA"/>
</dbReference>
<sequence length="65" mass="7097">MAVLPPFFVDYCVDSTCAHAGAVLADLFFPKGQSITTYLVMIVGVDLVAVKTCASSDWRLYHQVD</sequence>
<protein>
    <submittedName>
        <fullName evidence="1">Uncharacterized protein</fullName>
    </submittedName>
</protein>
<dbReference type="Proteomes" id="UP000247744">
    <property type="component" value="Unassembled WGS sequence"/>
</dbReference>
<evidence type="ECO:0000313" key="2">
    <source>
        <dbReference type="Proteomes" id="UP000247744"/>
    </source>
</evidence>